<dbReference type="PROSITE" id="PS50943">
    <property type="entry name" value="HTH_CROC1"/>
    <property type="match status" value="1"/>
</dbReference>
<evidence type="ECO:0000313" key="3">
    <source>
        <dbReference type="Proteomes" id="UP000248395"/>
    </source>
</evidence>
<evidence type="ECO:0000259" key="1">
    <source>
        <dbReference type="PROSITE" id="PS50943"/>
    </source>
</evidence>
<dbReference type="InterPro" id="IPR010982">
    <property type="entry name" value="Lambda_DNA-bd_dom_sf"/>
</dbReference>
<dbReference type="InterPro" id="IPR001387">
    <property type="entry name" value="Cro/C1-type_HTH"/>
</dbReference>
<protein>
    <recommendedName>
        <fullName evidence="1">HTH cro/C1-type domain-containing protein</fullName>
    </recommendedName>
</protein>
<accession>A0A318JBZ5</accession>
<feature type="domain" description="HTH cro/C1-type" evidence="1">
    <location>
        <begin position="3"/>
        <end position="30"/>
    </location>
</feature>
<dbReference type="Proteomes" id="UP000248395">
    <property type="component" value="Unassembled WGS sequence"/>
</dbReference>
<name>A0A318JBZ5_9NEIS</name>
<dbReference type="SUPFAM" id="SSF47413">
    <property type="entry name" value="lambda repressor-like DNA-binding domains"/>
    <property type="match status" value="1"/>
</dbReference>
<dbReference type="Gene3D" id="1.10.260.40">
    <property type="entry name" value="lambda repressor-like DNA-binding domains"/>
    <property type="match status" value="1"/>
</dbReference>
<proteinExistence type="predicted"/>
<sequence length="45" mass="4723">MGRIERNDVAMSVGTLWQIADALGVPASALLQEAEQLAAKADSQP</sequence>
<evidence type="ECO:0000313" key="2">
    <source>
        <dbReference type="EMBL" id="PXX41338.1"/>
    </source>
</evidence>
<comment type="caution">
    <text evidence="2">The sequence shown here is derived from an EMBL/GenBank/DDBJ whole genome shotgun (WGS) entry which is preliminary data.</text>
</comment>
<dbReference type="EMBL" id="QJKC01000025">
    <property type="protein sequence ID" value="PXX41338.1"/>
    <property type="molecule type" value="Genomic_DNA"/>
</dbReference>
<organism evidence="2 3">
    <name type="scientific">Aquitalea magnusonii</name>
    <dbReference type="NCBI Taxonomy" id="332411"/>
    <lineage>
        <taxon>Bacteria</taxon>
        <taxon>Pseudomonadati</taxon>
        <taxon>Pseudomonadota</taxon>
        <taxon>Betaproteobacteria</taxon>
        <taxon>Neisseriales</taxon>
        <taxon>Chromobacteriaceae</taxon>
        <taxon>Aquitalea</taxon>
    </lineage>
</organism>
<dbReference type="RefSeq" id="WP_158527769.1">
    <property type="nucleotide sequence ID" value="NZ_LNQU01000006.1"/>
</dbReference>
<keyword evidence="3" id="KW-1185">Reference proteome</keyword>
<dbReference type="AlphaFoldDB" id="A0A318JBZ5"/>
<gene>
    <name evidence="2" type="ORF">DFR38_12523</name>
</gene>
<dbReference type="GO" id="GO:0003677">
    <property type="term" value="F:DNA binding"/>
    <property type="evidence" value="ECO:0007669"/>
    <property type="project" value="InterPro"/>
</dbReference>
<reference evidence="2 3" key="1">
    <citation type="submission" date="2018-05" db="EMBL/GenBank/DDBJ databases">
        <title>Genomic Encyclopedia of Type Strains, Phase IV (KMG-IV): sequencing the most valuable type-strain genomes for metagenomic binning, comparative biology and taxonomic classification.</title>
        <authorList>
            <person name="Goeker M."/>
        </authorList>
    </citation>
    <scope>NUCLEOTIDE SEQUENCE [LARGE SCALE GENOMIC DNA]</scope>
    <source>
        <strain evidence="2 3">DSM 25134</strain>
    </source>
</reference>